<dbReference type="EC" id="2.1.1.77" evidence="3"/>
<dbReference type="Pfam" id="PF01135">
    <property type="entry name" value="PCMT"/>
    <property type="match status" value="1"/>
</dbReference>
<dbReference type="Proteomes" id="UP000014184">
    <property type="component" value="Unassembled WGS sequence"/>
</dbReference>
<dbReference type="SUPFAM" id="SSF53335">
    <property type="entry name" value="S-adenosyl-L-methionine-dependent methyltransferases"/>
    <property type="match status" value="1"/>
</dbReference>
<name>A0A9P2T9Y9_THEFU</name>
<sequence length="376" mass="40686">MTTQHTSSPRALADKLAHDGKLRDPAWIKAFASIPRHLFLPHIYQPHPDGGFTLASTPEELAYQDEGWTTQINGTFPTPKDGEPIQGQPTSSSSAPGLMAVMLEALDVTDGVRVLEVGTGTGYNAALLCHRLGDQHVVTVEVDPVLAEQAQQRLAEVGYRPIVHVGDGADGYPPGAPYDRVIVTCALTSLPWKLIEQTRQGGVLVVPVWRGHLPAGLMLRLTATGGSLARGQVLDAYGGFMPARNTPPADAVQLLHRHQAAADEGGTARTTSLTTGTSGEPWAWFAALVVPDAVSLGTIHDDGPPRHWLLTEDSWCYLTPDGRVVQGGRRHLWDEIEAAHSTWEQLGQPARHQCQVIIDPDGARLTYQGREWPILL</sequence>
<dbReference type="InterPro" id="IPR026448">
    <property type="entry name" value="Methyltr_grasp"/>
</dbReference>
<dbReference type="RefSeq" id="WP_011292232.1">
    <property type="nucleotide sequence ID" value="NZ_AOSG01000050.1"/>
</dbReference>
<evidence type="ECO:0000256" key="1">
    <source>
        <dbReference type="ARBA" id="ARBA00004496"/>
    </source>
</evidence>
<keyword evidence="6 12" id="KW-0489">Methyltransferase</keyword>
<dbReference type="NCBIfam" id="TIGR04188">
    <property type="entry name" value="methyltr_grsp"/>
    <property type="match status" value="1"/>
</dbReference>
<evidence type="ECO:0000256" key="2">
    <source>
        <dbReference type="ARBA" id="ARBA00005369"/>
    </source>
</evidence>
<evidence type="ECO:0000256" key="10">
    <source>
        <dbReference type="ARBA" id="ARBA00031323"/>
    </source>
</evidence>
<dbReference type="CDD" id="cd02440">
    <property type="entry name" value="AdoMet_MTases"/>
    <property type="match status" value="1"/>
</dbReference>
<dbReference type="GO" id="GO:0004719">
    <property type="term" value="F:protein-L-isoaspartate (D-aspartate) O-methyltransferase activity"/>
    <property type="evidence" value="ECO:0007669"/>
    <property type="project" value="UniProtKB-EC"/>
</dbReference>
<evidence type="ECO:0000256" key="6">
    <source>
        <dbReference type="ARBA" id="ARBA00022603"/>
    </source>
</evidence>
<dbReference type="Gene3D" id="3.40.50.150">
    <property type="entry name" value="Vaccinia Virus protein VP39"/>
    <property type="match status" value="1"/>
</dbReference>
<accession>A0A9P2T9Y9</accession>
<comment type="similarity">
    <text evidence="2">Belongs to the methyltransferase superfamily. L-isoaspartyl/D-aspartyl protein methyltransferase family.</text>
</comment>
<dbReference type="GO" id="GO:0032259">
    <property type="term" value="P:methylation"/>
    <property type="evidence" value="ECO:0007669"/>
    <property type="project" value="UniProtKB-KW"/>
</dbReference>
<keyword evidence="13" id="KW-1185">Reference proteome</keyword>
<evidence type="ECO:0000313" key="13">
    <source>
        <dbReference type="Proteomes" id="UP000014184"/>
    </source>
</evidence>
<comment type="subcellular location">
    <subcellularLocation>
        <location evidence="1">Cytoplasm</location>
    </subcellularLocation>
</comment>
<evidence type="ECO:0000313" key="12">
    <source>
        <dbReference type="EMBL" id="EOR71135.1"/>
    </source>
</evidence>
<evidence type="ECO:0000256" key="4">
    <source>
        <dbReference type="ARBA" id="ARBA00013346"/>
    </source>
</evidence>
<comment type="caution">
    <text evidence="12">The sequence shown here is derived from an EMBL/GenBank/DDBJ whole genome shotgun (WGS) entry which is preliminary data.</text>
</comment>
<evidence type="ECO:0000256" key="3">
    <source>
        <dbReference type="ARBA" id="ARBA00011890"/>
    </source>
</evidence>
<dbReference type="PANTHER" id="PTHR11579:SF0">
    <property type="entry name" value="PROTEIN-L-ISOASPARTATE(D-ASPARTATE) O-METHYLTRANSFERASE"/>
    <property type="match status" value="1"/>
</dbReference>
<dbReference type="GO" id="GO:0005737">
    <property type="term" value="C:cytoplasm"/>
    <property type="evidence" value="ECO:0007669"/>
    <property type="project" value="UniProtKB-SubCell"/>
</dbReference>
<organism evidence="12 13">
    <name type="scientific">Thermobifida fusca TM51</name>
    <dbReference type="NCBI Taxonomy" id="1169414"/>
    <lineage>
        <taxon>Bacteria</taxon>
        <taxon>Bacillati</taxon>
        <taxon>Actinomycetota</taxon>
        <taxon>Actinomycetes</taxon>
        <taxon>Streptosporangiales</taxon>
        <taxon>Nocardiopsidaceae</taxon>
        <taxon>Thermobifida</taxon>
    </lineage>
</organism>
<gene>
    <name evidence="12" type="ORF">TM51_09321</name>
</gene>
<keyword evidence="8" id="KW-0949">S-adenosyl-L-methionine</keyword>
<dbReference type="InterPro" id="IPR000682">
    <property type="entry name" value="PCMT"/>
</dbReference>
<dbReference type="EMBL" id="AOSG01000050">
    <property type="protein sequence ID" value="EOR71135.1"/>
    <property type="molecule type" value="Genomic_DNA"/>
</dbReference>
<evidence type="ECO:0000256" key="11">
    <source>
        <dbReference type="ARBA" id="ARBA00031350"/>
    </source>
</evidence>
<evidence type="ECO:0000256" key="5">
    <source>
        <dbReference type="ARBA" id="ARBA00022490"/>
    </source>
</evidence>
<evidence type="ECO:0000256" key="9">
    <source>
        <dbReference type="ARBA" id="ARBA00030757"/>
    </source>
</evidence>
<dbReference type="PANTHER" id="PTHR11579">
    <property type="entry name" value="PROTEIN-L-ISOASPARTATE O-METHYLTRANSFERASE"/>
    <property type="match status" value="1"/>
</dbReference>
<dbReference type="AlphaFoldDB" id="A0A9P2T9Y9"/>
<evidence type="ECO:0000256" key="7">
    <source>
        <dbReference type="ARBA" id="ARBA00022679"/>
    </source>
</evidence>
<keyword evidence="5" id="KW-0963">Cytoplasm</keyword>
<protein>
    <recommendedName>
        <fullName evidence="4">Protein-L-isoaspartate O-methyltransferase</fullName>
        <ecNumber evidence="3">2.1.1.77</ecNumber>
    </recommendedName>
    <alternativeName>
        <fullName evidence="11">L-isoaspartyl protein carboxyl methyltransferase</fullName>
    </alternativeName>
    <alternativeName>
        <fullName evidence="9">Protein L-isoaspartyl methyltransferase</fullName>
    </alternativeName>
    <alternativeName>
        <fullName evidence="10">Protein-beta-aspartate methyltransferase</fullName>
    </alternativeName>
</protein>
<evidence type="ECO:0000256" key="8">
    <source>
        <dbReference type="ARBA" id="ARBA00022691"/>
    </source>
</evidence>
<keyword evidence="7" id="KW-0808">Transferase</keyword>
<dbReference type="InterPro" id="IPR029063">
    <property type="entry name" value="SAM-dependent_MTases_sf"/>
</dbReference>
<reference evidence="12 13" key="1">
    <citation type="journal article" date="2013" name="Genome Announc.">
        <title>Draft Genome Sequence of the Lignocellulose Decomposer Thermobifida fusca Strain TM51.</title>
        <authorList>
            <person name="Toth A."/>
            <person name="Barna T."/>
            <person name="Nagy I."/>
            <person name="Horvath B."/>
            <person name="Nagy I."/>
            <person name="Tancsics A."/>
            <person name="Kriszt B."/>
            <person name="Baka E."/>
            <person name="Fekete C."/>
            <person name="Kukolya J."/>
        </authorList>
    </citation>
    <scope>NUCLEOTIDE SEQUENCE [LARGE SCALE GENOMIC DNA]</scope>
    <source>
        <strain evidence="12 13">TM51</strain>
    </source>
</reference>
<proteinExistence type="inferred from homology"/>